<evidence type="ECO:0000313" key="3">
    <source>
        <dbReference type="EMBL" id="SBL88510.1"/>
    </source>
</evidence>
<dbReference type="Proteomes" id="UP000078124">
    <property type="component" value="Unassembled WGS sequence"/>
</dbReference>
<proteinExistence type="predicted"/>
<dbReference type="Gene3D" id="3.40.50.1820">
    <property type="entry name" value="alpha/beta hydrolase"/>
    <property type="match status" value="1"/>
</dbReference>
<keyword evidence="3" id="KW-0472">Membrane</keyword>
<dbReference type="AlphaFoldDB" id="A0A8G2A8Q9"/>
<organism evidence="3 4">
    <name type="scientific">Raoultella planticola</name>
    <name type="common">Klebsiella planticola</name>
    <dbReference type="NCBI Taxonomy" id="575"/>
    <lineage>
        <taxon>Bacteria</taxon>
        <taxon>Pseudomonadati</taxon>
        <taxon>Pseudomonadota</taxon>
        <taxon>Gammaproteobacteria</taxon>
        <taxon>Enterobacterales</taxon>
        <taxon>Enterobacteriaceae</taxon>
        <taxon>Klebsiella/Raoultella group</taxon>
        <taxon>Raoultella</taxon>
    </lineage>
</organism>
<comment type="caution">
    <text evidence="3">The sequence shown here is derived from an EMBL/GenBank/DDBJ whole genome shotgun (WGS) entry which is preliminary data.</text>
</comment>
<accession>A0A8G2A8Q9</accession>
<feature type="compositionally biased region" description="Basic and acidic residues" evidence="1">
    <location>
        <begin position="338"/>
        <end position="347"/>
    </location>
</feature>
<dbReference type="EMBL" id="FLAC01000006">
    <property type="protein sequence ID" value="SBL88510.1"/>
    <property type="molecule type" value="Genomic_DNA"/>
</dbReference>
<reference evidence="3 4" key="1">
    <citation type="submission" date="2016-05" db="EMBL/GenBank/DDBJ databases">
        <authorList>
            <consortium name="Pathogen Informatics"/>
        </authorList>
    </citation>
    <scope>NUCLEOTIDE SEQUENCE [LARGE SCALE GENOMIC DNA]</scope>
    <source>
        <strain evidence="3 4">2880STDY5682802</strain>
    </source>
</reference>
<gene>
    <name evidence="3" type="ORF">SAMEA2273876_01901</name>
</gene>
<dbReference type="SUPFAM" id="SSF53474">
    <property type="entry name" value="alpha/beta-Hydrolases"/>
    <property type="match status" value="1"/>
</dbReference>
<evidence type="ECO:0000313" key="4">
    <source>
        <dbReference type="Proteomes" id="UP000078124"/>
    </source>
</evidence>
<name>A0A8G2A8Q9_RAOPL</name>
<sequence>MNNKTSPTRKVEVYTTDNGAPFSYSVTSHKNVKVNAEVQPPLQLPGLIIFVHGVNSEGEWYDHAEKVLCDGLNKRLELTSLDEQFQLLGNKYEKAYWSDEHTTWVVPPRKITEEGHSPVIRFYWGYRAAENETDKYAIPLKNKQGDNYYDLMPEQRKNKGPFYWGGGPFQNGCNQLVSLWSEKGFDNWPSALDIPVPFSTQLLNGERDRLLTAAPPRHYYAHAAGRLAKLIKTIRDKHPEDTVTVLSHSQGTMIALAAAAIEAPDALFVMNSPYALDNEMTTYISYPMNEIISKEAREATFADIVKKVAENKTRLKKQGYERLLAGASSDGESWTPEGKTHGGVPERDNHGTTWIYCNPHDRVMGSAPLRSIGWQGLPNTEASHFTEPHSLFKAAGETLYVRMLGRNIPCGGEPNPQTNFSDMGDGNPFWDSTTSIMQKMTWPEPIRGQKLAINAPLVPEPMTAKELENFDQDYRSKEKQTGKIGYGYGQIDPGKNIPIDVDYRYYISLYGYFDQKMKLKDPSGIKLPGPGSKEDRNRYEKQSREEMLEDVRTYVQRPTDHSSLPMDERFMSRVDAYDLPVGYCWHSWDRESLAELRYQADWLESDDYYWTGKLTIPAMPAIIRRDVAVDAAEKRTHEMERLQLKK</sequence>
<evidence type="ECO:0000259" key="2">
    <source>
        <dbReference type="Pfam" id="PF24322"/>
    </source>
</evidence>
<dbReference type="RefSeq" id="WP_064384667.1">
    <property type="nucleotide sequence ID" value="NZ_CP172746.1"/>
</dbReference>
<feature type="region of interest" description="Disordered" evidence="1">
    <location>
        <begin position="327"/>
        <end position="347"/>
    </location>
</feature>
<dbReference type="InterPro" id="IPR056221">
    <property type="entry name" value="Tle3_ab_dom"/>
</dbReference>
<dbReference type="Pfam" id="PF24322">
    <property type="entry name" value="Tle3"/>
    <property type="match status" value="1"/>
</dbReference>
<protein>
    <submittedName>
        <fullName evidence="3">Transmembrane protein</fullName>
    </submittedName>
</protein>
<evidence type="ECO:0000256" key="1">
    <source>
        <dbReference type="SAM" id="MobiDB-lite"/>
    </source>
</evidence>
<feature type="domain" description="T6SS Tle3 phospholipase effector alpha/beta" evidence="2">
    <location>
        <begin position="44"/>
        <end position="378"/>
    </location>
</feature>
<keyword evidence="3" id="KW-0812">Transmembrane</keyword>
<dbReference type="InterPro" id="IPR029058">
    <property type="entry name" value="AB_hydrolase_fold"/>
</dbReference>